<gene>
    <name evidence="1" type="ORF">AFUS01_LOCUS5798</name>
</gene>
<evidence type="ECO:0000313" key="1">
    <source>
        <dbReference type="EMBL" id="CAG7716279.1"/>
    </source>
</evidence>
<sequence length="26" mass="3041">SDAHTKFHFGPRYPLREVPLNDVEIC</sequence>
<comment type="caution">
    <text evidence="1">The sequence shown here is derived from an EMBL/GenBank/DDBJ whole genome shotgun (WGS) entry which is preliminary data.</text>
</comment>
<name>A0A8J2JL24_9HEXA</name>
<dbReference type="Proteomes" id="UP000708208">
    <property type="component" value="Unassembled WGS sequence"/>
</dbReference>
<evidence type="ECO:0000313" key="2">
    <source>
        <dbReference type="Proteomes" id="UP000708208"/>
    </source>
</evidence>
<accession>A0A8J2JL24</accession>
<feature type="non-terminal residue" evidence="1">
    <location>
        <position position="1"/>
    </location>
</feature>
<proteinExistence type="predicted"/>
<dbReference type="EMBL" id="CAJVCH010037313">
    <property type="protein sequence ID" value="CAG7716279.1"/>
    <property type="molecule type" value="Genomic_DNA"/>
</dbReference>
<protein>
    <submittedName>
        <fullName evidence="1">Uncharacterized protein</fullName>
    </submittedName>
</protein>
<keyword evidence="2" id="KW-1185">Reference proteome</keyword>
<reference evidence="1" key="1">
    <citation type="submission" date="2021-06" db="EMBL/GenBank/DDBJ databases">
        <authorList>
            <person name="Hodson N. C."/>
            <person name="Mongue J. A."/>
            <person name="Jaron S. K."/>
        </authorList>
    </citation>
    <scope>NUCLEOTIDE SEQUENCE</scope>
</reference>
<organism evidence="1 2">
    <name type="scientific">Allacma fusca</name>
    <dbReference type="NCBI Taxonomy" id="39272"/>
    <lineage>
        <taxon>Eukaryota</taxon>
        <taxon>Metazoa</taxon>
        <taxon>Ecdysozoa</taxon>
        <taxon>Arthropoda</taxon>
        <taxon>Hexapoda</taxon>
        <taxon>Collembola</taxon>
        <taxon>Symphypleona</taxon>
        <taxon>Sminthuridae</taxon>
        <taxon>Allacma</taxon>
    </lineage>
</organism>
<dbReference type="AlphaFoldDB" id="A0A8J2JL24"/>